<keyword evidence="1" id="KW-0472">Membrane</keyword>
<dbReference type="InterPro" id="IPR029044">
    <property type="entry name" value="Nucleotide-diphossugar_trans"/>
</dbReference>
<evidence type="ECO:0008006" key="3">
    <source>
        <dbReference type="Google" id="ProtNLM"/>
    </source>
</evidence>
<dbReference type="EMBL" id="CP157947">
    <property type="protein sequence ID" value="XBS68535.1"/>
    <property type="molecule type" value="Genomic_DNA"/>
</dbReference>
<evidence type="ECO:0000256" key="1">
    <source>
        <dbReference type="SAM" id="Phobius"/>
    </source>
</evidence>
<keyword evidence="1" id="KW-0812">Transmembrane</keyword>
<accession>A0AAU7Q656</accession>
<sequence length="280" mass="32580">MLKLAMLVVLYDKEMVQSKTLTALINYNIENIYLTIINNGPNSIDEENHIFEFLKVQTASIKLYNYLENKPLSKIYNQFITENFNADGFVFFDDDSLPQASYIRSLTSNCHNSDIMIPRIISTENNNLYYPIEKNNIINTDGYLDAHVTMSISSGLVIYKEFARKMIEIFGSVFDERFALYGVDTSFFLRVMRISRANGKVKIYCAGVINHSLSRTEGEISKFRLKERLYDIAITARFYPEYVSFFVFLKKIVKLLLSAKINLAYLLVYYYIYGKHPRCE</sequence>
<protein>
    <recommendedName>
        <fullName evidence="3">Glycosyltransferase</fullName>
    </recommendedName>
</protein>
<name>A0AAU7Q656_9GAMM</name>
<feature type="transmembrane region" description="Helical" evidence="1">
    <location>
        <begin position="255"/>
        <end position="273"/>
    </location>
</feature>
<proteinExistence type="predicted"/>
<dbReference type="AlphaFoldDB" id="A0AAU7Q656"/>
<dbReference type="SUPFAM" id="SSF53448">
    <property type="entry name" value="Nucleotide-diphospho-sugar transferases"/>
    <property type="match status" value="1"/>
</dbReference>
<organism evidence="2">
    <name type="scientific">Acerihabitans sp. KWT182</name>
    <dbReference type="NCBI Taxonomy" id="3157919"/>
    <lineage>
        <taxon>Bacteria</taxon>
        <taxon>Pseudomonadati</taxon>
        <taxon>Pseudomonadota</taxon>
        <taxon>Gammaproteobacteria</taxon>
        <taxon>Enterobacterales</taxon>
        <taxon>Pectobacteriaceae</taxon>
        <taxon>Acerihabitans</taxon>
    </lineage>
</organism>
<evidence type="ECO:0000313" key="2">
    <source>
        <dbReference type="EMBL" id="XBS68535.1"/>
    </source>
</evidence>
<reference evidence="2" key="1">
    <citation type="submission" date="2024-06" db="EMBL/GenBank/DDBJ databases">
        <authorList>
            <person name="Coelho C."/>
            <person name="Bento M."/>
            <person name="Garcia E."/>
            <person name="Camelo A."/>
            <person name="Brandao I."/>
            <person name="Espirito Santo C."/>
            <person name="Trovao J."/>
            <person name="Verissimo A."/>
            <person name="Costa J."/>
            <person name="Tiago I."/>
        </authorList>
    </citation>
    <scope>NUCLEOTIDE SEQUENCE</scope>
    <source>
        <strain evidence="2">KWT182</strain>
    </source>
</reference>
<gene>
    <name evidence="2" type="ORF">ABK905_17815</name>
</gene>
<keyword evidence="1" id="KW-1133">Transmembrane helix</keyword>